<dbReference type="PRINTS" id="PR00945">
    <property type="entry name" value="HGRDTASE"/>
</dbReference>
<dbReference type="PANTHER" id="PTHR43872:SF1">
    <property type="entry name" value="MONOOXYGENASE, PUTATIVE (AFU_ORTHOLOGUE AFUA_8G02570)-RELATED"/>
    <property type="match status" value="1"/>
</dbReference>
<dbReference type="InterPro" id="IPR036188">
    <property type="entry name" value="FAD/NAD-bd_sf"/>
</dbReference>
<evidence type="ECO:0000256" key="4">
    <source>
        <dbReference type="ARBA" id="ARBA00022827"/>
    </source>
</evidence>
<keyword evidence="8" id="KW-1185">Reference proteome</keyword>
<dbReference type="InterPro" id="IPR051820">
    <property type="entry name" value="FAD-binding_MO"/>
</dbReference>
<evidence type="ECO:0000256" key="1">
    <source>
        <dbReference type="ARBA" id="ARBA00001974"/>
    </source>
</evidence>
<evidence type="ECO:0000256" key="6">
    <source>
        <dbReference type="ARBA" id="ARBA00023033"/>
    </source>
</evidence>
<comment type="cofactor">
    <cofactor evidence="1">
        <name>FAD</name>
        <dbReference type="ChEBI" id="CHEBI:57692"/>
    </cofactor>
</comment>
<evidence type="ECO:0000313" key="8">
    <source>
        <dbReference type="Proteomes" id="UP000662818"/>
    </source>
</evidence>
<accession>A0ABX7PG79</accession>
<dbReference type="Pfam" id="PF00743">
    <property type="entry name" value="FMO-like"/>
    <property type="match status" value="1"/>
</dbReference>
<proteinExistence type="inferred from homology"/>
<dbReference type="Proteomes" id="UP000662818">
    <property type="component" value="Chromosome"/>
</dbReference>
<reference evidence="7 8" key="1">
    <citation type="submission" date="2017-06" db="EMBL/GenBank/DDBJ databases">
        <title>Complete Genome Sequence of the Soil Carbazole-Degrading Bacterium Nocardioides aromaticivorans IC177.</title>
        <authorList>
            <person name="Vejarano F."/>
            <person name="Suzuki-Minakuchi C."/>
            <person name="Ohtsubo Y."/>
            <person name="Tsuda M."/>
            <person name="Okada K."/>
            <person name="Nojiri H."/>
        </authorList>
    </citation>
    <scope>NUCLEOTIDE SEQUENCE [LARGE SCALE GENOMIC DNA]</scope>
    <source>
        <strain evidence="7 8">IC177</strain>
    </source>
</reference>
<dbReference type="EMBL" id="CP022295">
    <property type="protein sequence ID" value="QSR24864.1"/>
    <property type="molecule type" value="Genomic_DNA"/>
</dbReference>
<dbReference type="Pfam" id="PF13450">
    <property type="entry name" value="NAD_binding_8"/>
    <property type="match status" value="1"/>
</dbReference>
<evidence type="ECO:0000256" key="3">
    <source>
        <dbReference type="ARBA" id="ARBA00022630"/>
    </source>
</evidence>
<keyword evidence="3" id="KW-0285">Flavoprotein</keyword>
<name>A0ABX7PG79_9ACTN</name>
<gene>
    <name evidence="7" type="ORF">CFH99_04445</name>
</gene>
<sequence>MQGTSEHFDVVIVGAGLSGIAAAAALKASHPGRSFVMLDMRERLGGTWDLFRYPGVRSDSDMFTLGYGFKPWTEEKSIASGASILAYLEETVGDLDLAPHLRLRREVVAAEWSSAASAWRLDIDGPDGPESVTCAFLYMAAGYYDYEKGHQPDFPGIEQFRGMVVHPQHWPEDLDCASRRVAVIGSGATAITLVPALAGVASHVTMVQRSPSYVAIDSDVDDEALRLRDELGEAEAFVEVRLRNLREQQARYHLARTDPEGFKKPLFDAIEEIVGRECREAHFTPAYEPWDQRLCLVPNGDLFHAIRDGGASVVTGRIDTFTETGLRMESGEEVEADVVVTATGLRLATLGKVRLTVDGERVDIGQTFTYKGIAFSGVPNLIVAFGYLNSSWTLRIELVNAFWTSLLRRMDELGAARVVPTPRPEDDGMARRPWIADVSSGYLLRHMDSFPAQGDRAPWLNPQVHEETKELLTADPEDGVLQFSGVRP</sequence>
<comment type="similarity">
    <text evidence="2">Belongs to the FAD-binding monooxygenase family.</text>
</comment>
<evidence type="ECO:0000256" key="2">
    <source>
        <dbReference type="ARBA" id="ARBA00010139"/>
    </source>
</evidence>
<evidence type="ECO:0000313" key="7">
    <source>
        <dbReference type="EMBL" id="QSR24864.1"/>
    </source>
</evidence>
<dbReference type="SUPFAM" id="SSF51905">
    <property type="entry name" value="FAD/NAD(P)-binding domain"/>
    <property type="match status" value="1"/>
</dbReference>
<keyword evidence="5" id="KW-0560">Oxidoreductase</keyword>
<keyword evidence="4" id="KW-0274">FAD</keyword>
<keyword evidence="6 7" id="KW-0503">Monooxygenase</keyword>
<dbReference type="RefSeq" id="WP_207008838.1">
    <property type="nucleotide sequence ID" value="NZ_CP022295.1"/>
</dbReference>
<evidence type="ECO:0000256" key="5">
    <source>
        <dbReference type="ARBA" id="ARBA00023002"/>
    </source>
</evidence>
<dbReference type="InterPro" id="IPR020946">
    <property type="entry name" value="Flavin_mOase-like"/>
</dbReference>
<dbReference type="GO" id="GO:0004497">
    <property type="term" value="F:monooxygenase activity"/>
    <property type="evidence" value="ECO:0007669"/>
    <property type="project" value="UniProtKB-KW"/>
</dbReference>
<dbReference type="PANTHER" id="PTHR43872">
    <property type="entry name" value="MONOOXYGENASE, PUTATIVE (AFU_ORTHOLOGUE AFUA_8G02570)-RELATED"/>
    <property type="match status" value="1"/>
</dbReference>
<dbReference type="Gene3D" id="3.50.50.60">
    <property type="entry name" value="FAD/NAD(P)-binding domain"/>
    <property type="match status" value="2"/>
</dbReference>
<organism evidence="7 8">
    <name type="scientific">Nocardioides aromaticivorans</name>
    <dbReference type="NCBI Taxonomy" id="200618"/>
    <lineage>
        <taxon>Bacteria</taxon>
        <taxon>Bacillati</taxon>
        <taxon>Actinomycetota</taxon>
        <taxon>Actinomycetes</taxon>
        <taxon>Propionibacteriales</taxon>
        <taxon>Nocardioidaceae</taxon>
        <taxon>Nocardioides</taxon>
    </lineage>
</organism>
<protein>
    <submittedName>
        <fullName evidence="7">FAD-containing monooxygenase EthA</fullName>
    </submittedName>
</protein>